<sequence>MVLTRHIRAYAALDFIAGRFVPTAAHSTDSTKDDPLDLMGFKIRFSNSVLTTKGSYDDPLNVILNPSSVVPSDSREVFTRLSPAFAWVNFEKDIFCIENLGHRFGGRFRFLSHNIGAKVPKPLAADHWASRIQTLTLQTSCESQRSPDIPTLNCLPYNTVRYKGMRLPVSIVNYHLDPAPIVDSDVQALEVMSSLKRVLLVLRSFTLCELLCHLVVEGDISRGYVDYGFIRAIHKPGHVLCDGGVRCNGGCCPAEISHSEVLSDMRQKLDGIGKKGVELKLVADTSNIMHGEIRYLTGFEDEWSY</sequence>
<proteinExistence type="predicted"/>
<gene>
    <name evidence="1" type="ORF">PG999_012264</name>
</gene>
<accession>A0AAW0QFH4</accession>
<evidence type="ECO:0000313" key="2">
    <source>
        <dbReference type="Proteomes" id="UP001392437"/>
    </source>
</evidence>
<evidence type="ECO:0000313" key="1">
    <source>
        <dbReference type="EMBL" id="KAK8101890.1"/>
    </source>
</evidence>
<dbReference type="Proteomes" id="UP001392437">
    <property type="component" value="Unassembled WGS sequence"/>
</dbReference>
<dbReference type="EMBL" id="JAQQWP010000009">
    <property type="protein sequence ID" value="KAK8101890.1"/>
    <property type="molecule type" value="Genomic_DNA"/>
</dbReference>
<keyword evidence="2" id="KW-1185">Reference proteome</keyword>
<dbReference type="AlphaFoldDB" id="A0AAW0QFH4"/>
<organism evidence="1 2">
    <name type="scientific">Apiospora kogelbergensis</name>
    <dbReference type="NCBI Taxonomy" id="1337665"/>
    <lineage>
        <taxon>Eukaryota</taxon>
        <taxon>Fungi</taxon>
        <taxon>Dikarya</taxon>
        <taxon>Ascomycota</taxon>
        <taxon>Pezizomycotina</taxon>
        <taxon>Sordariomycetes</taxon>
        <taxon>Xylariomycetidae</taxon>
        <taxon>Amphisphaeriales</taxon>
        <taxon>Apiosporaceae</taxon>
        <taxon>Apiospora</taxon>
    </lineage>
</organism>
<name>A0AAW0QFH4_9PEZI</name>
<protein>
    <submittedName>
        <fullName evidence="1">Uncharacterized protein</fullName>
    </submittedName>
</protein>
<reference evidence="1 2" key="1">
    <citation type="submission" date="2023-01" db="EMBL/GenBank/DDBJ databases">
        <title>Analysis of 21 Apiospora genomes using comparative genomics revels a genus with tremendous synthesis potential of carbohydrate active enzymes and secondary metabolites.</title>
        <authorList>
            <person name="Sorensen T."/>
        </authorList>
    </citation>
    <scope>NUCLEOTIDE SEQUENCE [LARGE SCALE GENOMIC DNA]</scope>
    <source>
        <strain evidence="1 2">CBS 117206</strain>
    </source>
</reference>
<comment type="caution">
    <text evidence="1">The sequence shown here is derived from an EMBL/GenBank/DDBJ whole genome shotgun (WGS) entry which is preliminary data.</text>
</comment>